<protein>
    <submittedName>
        <fullName evidence="7">Pyridoxal phosphate-dependent decarboxylase family protein</fullName>
    </submittedName>
</protein>
<dbReference type="EMBL" id="JBHSBI010000033">
    <property type="protein sequence ID" value="MFC4014306.1"/>
    <property type="molecule type" value="Genomic_DNA"/>
</dbReference>
<gene>
    <name evidence="7" type="ORF">ACFOY2_44275</name>
</gene>
<keyword evidence="5 6" id="KW-0456">Lyase</keyword>
<comment type="caution">
    <text evidence="7">The sequence shown here is derived from an EMBL/GenBank/DDBJ whole genome shotgun (WGS) entry which is preliminary data.</text>
</comment>
<proteinExistence type="inferred from homology"/>
<evidence type="ECO:0000313" key="8">
    <source>
        <dbReference type="Proteomes" id="UP001595851"/>
    </source>
</evidence>
<evidence type="ECO:0000256" key="3">
    <source>
        <dbReference type="ARBA" id="ARBA00022793"/>
    </source>
</evidence>
<comment type="cofactor">
    <cofactor evidence="1 6">
        <name>pyridoxal 5'-phosphate</name>
        <dbReference type="ChEBI" id="CHEBI:597326"/>
    </cofactor>
</comment>
<organism evidence="7 8">
    <name type="scientific">Nonomuraea purpurea</name>
    <dbReference type="NCBI Taxonomy" id="1849276"/>
    <lineage>
        <taxon>Bacteria</taxon>
        <taxon>Bacillati</taxon>
        <taxon>Actinomycetota</taxon>
        <taxon>Actinomycetes</taxon>
        <taxon>Streptosporangiales</taxon>
        <taxon>Streptosporangiaceae</taxon>
        <taxon>Nonomuraea</taxon>
    </lineage>
</organism>
<evidence type="ECO:0000256" key="4">
    <source>
        <dbReference type="ARBA" id="ARBA00022898"/>
    </source>
</evidence>
<dbReference type="Pfam" id="PF00282">
    <property type="entry name" value="Pyridoxal_deC"/>
    <property type="match status" value="1"/>
</dbReference>
<dbReference type="InterPro" id="IPR015422">
    <property type="entry name" value="PyrdxlP-dep_Trfase_small"/>
</dbReference>
<dbReference type="PANTHER" id="PTHR11999:SF70">
    <property type="entry name" value="MIP05841P"/>
    <property type="match status" value="1"/>
</dbReference>
<sequence>MNTSDLLTRTAALATGWLERLDERPVGASATVEELRARLGGPLGDEGAGAWEVVRDLARAAEPGLVAIPSGRYFGFVIGGGLPAAVAADWLSTAWDQCPALYACGPAASVAEEVAGAWLGELLGLPAHASHAFVSGCQSAHLTCLAAARHHVLAAAGWDVEELGLAAAPPIRVLVGERRHASIDRALRWLGIGRASLSVVPADARGRMRTRALREALGDGPAIVCAQAGEINTGAFDDLETIAELSAAAGAWLHLDGAFGLWAAASPALRHLVKGAERADSWAFDTHKWLNVPYDSALAYCAHPDAHRAAMSVTADYLVQGGPGRPREPMDWTPAFSRRARAFPVYAALRFLGRRGVADLVERSCAHARAAADHLAAVPGCQVINEVVLNQVLFRFGDDGATDRILRRVNDSGVAWMSGTTFDGRRAVRLSVCNWQTSADDIARTVEAFALAAALER</sequence>
<evidence type="ECO:0000256" key="2">
    <source>
        <dbReference type="ARBA" id="ARBA00009533"/>
    </source>
</evidence>
<dbReference type="RefSeq" id="WP_379534151.1">
    <property type="nucleotide sequence ID" value="NZ_JBHSBI010000033.1"/>
</dbReference>
<evidence type="ECO:0000313" key="7">
    <source>
        <dbReference type="EMBL" id="MFC4014306.1"/>
    </source>
</evidence>
<name>A0ABV8GN75_9ACTN</name>
<dbReference type="Gene3D" id="3.90.1150.10">
    <property type="entry name" value="Aspartate Aminotransferase, domain 1"/>
    <property type="match status" value="1"/>
</dbReference>
<keyword evidence="4 6" id="KW-0663">Pyridoxal phosphate</keyword>
<dbReference type="Proteomes" id="UP001595851">
    <property type="component" value="Unassembled WGS sequence"/>
</dbReference>
<reference evidence="8" key="1">
    <citation type="journal article" date="2019" name="Int. J. Syst. Evol. Microbiol.">
        <title>The Global Catalogue of Microorganisms (GCM) 10K type strain sequencing project: providing services to taxonomists for standard genome sequencing and annotation.</title>
        <authorList>
            <consortium name="The Broad Institute Genomics Platform"/>
            <consortium name="The Broad Institute Genome Sequencing Center for Infectious Disease"/>
            <person name="Wu L."/>
            <person name="Ma J."/>
        </authorList>
    </citation>
    <scope>NUCLEOTIDE SEQUENCE [LARGE SCALE GENOMIC DNA]</scope>
    <source>
        <strain evidence="8">TBRC 1276</strain>
    </source>
</reference>
<comment type="similarity">
    <text evidence="2 6">Belongs to the group II decarboxylase family.</text>
</comment>
<dbReference type="InterPro" id="IPR015424">
    <property type="entry name" value="PyrdxlP-dep_Trfase"/>
</dbReference>
<dbReference type="InterPro" id="IPR015421">
    <property type="entry name" value="PyrdxlP-dep_Trfase_major"/>
</dbReference>
<evidence type="ECO:0000256" key="6">
    <source>
        <dbReference type="RuleBase" id="RU000382"/>
    </source>
</evidence>
<dbReference type="SUPFAM" id="SSF53383">
    <property type="entry name" value="PLP-dependent transferases"/>
    <property type="match status" value="1"/>
</dbReference>
<dbReference type="InterPro" id="IPR010977">
    <property type="entry name" value="Aromatic_deC"/>
</dbReference>
<dbReference type="InterPro" id="IPR002129">
    <property type="entry name" value="PyrdxlP-dep_de-COase"/>
</dbReference>
<evidence type="ECO:0000256" key="5">
    <source>
        <dbReference type="ARBA" id="ARBA00023239"/>
    </source>
</evidence>
<keyword evidence="3" id="KW-0210">Decarboxylase</keyword>
<keyword evidence="8" id="KW-1185">Reference proteome</keyword>
<accession>A0ABV8GN75</accession>
<evidence type="ECO:0000256" key="1">
    <source>
        <dbReference type="ARBA" id="ARBA00001933"/>
    </source>
</evidence>
<dbReference type="Gene3D" id="3.40.640.10">
    <property type="entry name" value="Type I PLP-dependent aspartate aminotransferase-like (Major domain)"/>
    <property type="match status" value="1"/>
</dbReference>
<dbReference type="PANTHER" id="PTHR11999">
    <property type="entry name" value="GROUP II PYRIDOXAL-5-PHOSPHATE DECARBOXYLASE"/>
    <property type="match status" value="1"/>
</dbReference>